<reference evidence="2" key="1">
    <citation type="submission" date="2020-10" db="EMBL/GenBank/DDBJ databases">
        <authorList>
            <person name="Kadnikov V."/>
            <person name="Beletsky A.V."/>
            <person name="Mardanov A.V."/>
            <person name="Karnachuk O.V."/>
            <person name="Ravin N.V."/>
        </authorList>
    </citation>
    <scope>NUCLEOTIDE SEQUENCE</scope>
    <source>
        <strain evidence="2">Bu02</strain>
    </source>
</reference>
<reference evidence="2" key="2">
    <citation type="journal article" date="2023" name="Biology">
        <title>Prokaryotic Life Associated with Coal-Fire Gas Vents Revealed by Metagenomics.</title>
        <authorList>
            <person name="Kadnikov V.V."/>
            <person name="Mardanov A.V."/>
            <person name="Beletsky A.V."/>
            <person name="Karnachuk O.V."/>
            <person name="Ravin N.V."/>
        </authorList>
    </citation>
    <scope>NUCLEOTIDE SEQUENCE</scope>
    <source>
        <strain evidence="2">Bu02</strain>
    </source>
</reference>
<dbReference type="SUPFAM" id="SSF51306">
    <property type="entry name" value="LexA/Signal peptidase"/>
    <property type="match status" value="1"/>
</dbReference>
<name>A0AAT9LCA1_9FIRM</name>
<dbReference type="InterPro" id="IPR036286">
    <property type="entry name" value="LexA/Signal_pep-like_sf"/>
</dbReference>
<evidence type="ECO:0000313" key="2">
    <source>
        <dbReference type="EMBL" id="QUL98369.1"/>
    </source>
</evidence>
<dbReference type="InterPro" id="IPR015927">
    <property type="entry name" value="Peptidase_S24_S26A/B/C"/>
</dbReference>
<proteinExistence type="predicted"/>
<dbReference type="Gene3D" id="2.10.109.10">
    <property type="entry name" value="Umud Fragment, subunit A"/>
    <property type="match status" value="1"/>
</dbReference>
<organism evidence="2">
    <name type="scientific">Candidatus Fermentithermobacillus carboniphilus</name>
    <dbReference type="NCBI Taxonomy" id="3085328"/>
    <lineage>
        <taxon>Bacteria</taxon>
        <taxon>Bacillati</taxon>
        <taxon>Bacillota</taxon>
        <taxon>Candidatus Fermentithermobacillia</taxon>
        <taxon>Candidatus Fermentithermobacillales</taxon>
        <taxon>Candidatus Fermentithermobacillaceae</taxon>
        <taxon>Candidatus Fermentithermobacillus</taxon>
    </lineage>
</organism>
<gene>
    <name evidence="2" type="ORF">IMF26_10180</name>
</gene>
<dbReference type="AlphaFoldDB" id="A0AAT9LCA1"/>
<feature type="domain" description="Peptidase S24/S26A/S26B/S26C" evidence="1">
    <location>
        <begin position="102"/>
        <end position="158"/>
    </location>
</feature>
<dbReference type="EMBL" id="CP062796">
    <property type="protein sequence ID" value="QUL98369.1"/>
    <property type="molecule type" value="Genomic_DNA"/>
</dbReference>
<sequence length="191" mass="21247">MSTIHEMARLVLADPNITARQMAEKLGYAEQKSVYYWLEKSGFKGMKDFRKAVLSRTFPISEKIIAPEVLKDSKKALPPVPVYSDAKATQVRAFLYDYFSESLGPKSFAIAVSGDEFQPFARTGDLIIVDPGVSFAQGDLLLAHTKEAARLVRFYSHSGKSPIFVDAQRPDQVLTPDFIAGKVVFIVRKSP</sequence>
<accession>A0AAT9LCA1</accession>
<dbReference type="Pfam" id="PF00717">
    <property type="entry name" value="Peptidase_S24"/>
    <property type="match status" value="1"/>
</dbReference>
<dbReference type="KEGG" id="fcz:IMF26_10180"/>
<protein>
    <recommendedName>
        <fullName evidence="1">Peptidase S24/S26A/S26B/S26C domain-containing protein</fullName>
    </recommendedName>
</protein>
<evidence type="ECO:0000259" key="1">
    <source>
        <dbReference type="Pfam" id="PF00717"/>
    </source>
</evidence>